<protein>
    <submittedName>
        <fullName evidence="2">Uncharacterized protein</fullName>
    </submittedName>
</protein>
<feature type="compositionally biased region" description="Basic and acidic residues" evidence="1">
    <location>
        <begin position="26"/>
        <end position="41"/>
    </location>
</feature>
<evidence type="ECO:0000313" key="3">
    <source>
        <dbReference type="Proteomes" id="UP001596135"/>
    </source>
</evidence>
<keyword evidence="3" id="KW-1185">Reference proteome</keyword>
<name>A0ABW1LPZ3_9ACTN</name>
<proteinExistence type="predicted"/>
<comment type="caution">
    <text evidence="2">The sequence shown here is derived from an EMBL/GenBank/DDBJ whole genome shotgun (WGS) entry which is preliminary data.</text>
</comment>
<organism evidence="2 3">
    <name type="scientific">Nocardioides hankookensis</name>
    <dbReference type="NCBI Taxonomy" id="443157"/>
    <lineage>
        <taxon>Bacteria</taxon>
        <taxon>Bacillati</taxon>
        <taxon>Actinomycetota</taxon>
        <taxon>Actinomycetes</taxon>
        <taxon>Propionibacteriales</taxon>
        <taxon>Nocardioidaceae</taxon>
        <taxon>Nocardioides</taxon>
    </lineage>
</organism>
<sequence>MFWTITIIVVVAFVATVSWLGRPRGTAKDRGGAAVGHDARRAKWKAQGQVGNYDNH</sequence>
<dbReference type="RefSeq" id="WP_379160041.1">
    <property type="nucleotide sequence ID" value="NZ_JBHSRJ010000009.1"/>
</dbReference>
<dbReference type="EMBL" id="JBHSRJ010000009">
    <property type="protein sequence ID" value="MFC6045940.1"/>
    <property type="molecule type" value="Genomic_DNA"/>
</dbReference>
<accession>A0ABW1LPZ3</accession>
<reference evidence="3" key="1">
    <citation type="journal article" date="2019" name="Int. J. Syst. Evol. Microbiol.">
        <title>The Global Catalogue of Microorganisms (GCM) 10K type strain sequencing project: providing services to taxonomists for standard genome sequencing and annotation.</title>
        <authorList>
            <consortium name="The Broad Institute Genomics Platform"/>
            <consortium name="The Broad Institute Genome Sequencing Center for Infectious Disease"/>
            <person name="Wu L."/>
            <person name="Ma J."/>
        </authorList>
    </citation>
    <scope>NUCLEOTIDE SEQUENCE [LARGE SCALE GENOMIC DNA]</scope>
    <source>
        <strain evidence="3">CCUG 54522</strain>
    </source>
</reference>
<gene>
    <name evidence="2" type="ORF">ACFPYL_22850</name>
</gene>
<dbReference type="Proteomes" id="UP001596135">
    <property type="component" value="Unassembled WGS sequence"/>
</dbReference>
<evidence type="ECO:0000313" key="2">
    <source>
        <dbReference type="EMBL" id="MFC6045940.1"/>
    </source>
</evidence>
<evidence type="ECO:0000256" key="1">
    <source>
        <dbReference type="SAM" id="MobiDB-lite"/>
    </source>
</evidence>
<feature type="region of interest" description="Disordered" evidence="1">
    <location>
        <begin position="24"/>
        <end position="56"/>
    </location>
</feature>